<feature type="compositionally biased region" description="Basic residues" evidence="4">
    <location>
        <begin position="347"/>
        <end position="370"/>
    </location>
</feature>
<proteinExistence type="predicted"/>
<accession>A0A8C4S3K5</accession>
<feature type="region of interest" description="Disordered" evidence="4">
    <location>
        <begin position="264"/>
        <end position="393"/>
    </location>
</feature>
<dbReference type="AlphaFoldDB" id="A0A8C4S3K5"/>
<reference evidence="7" key="2">
    <citation type="submission" date="2025-08" db="UniProtKB">
        <authorList>
            <consortium name="Ensembl"/>
        </authorList>
    </citation>
    <scope>IDENTIFICATION</scope>
</reference>
<reference evidence="7" key="1">
    <citation type="submission" date="2021-06" db="EMBL/GenBank/DDBJ databases">
        <authorList>
            <consortium name="Wellcome Sanger Institute Data Sharing"/>
        </authorList>
    </citation>
    <scope>NUCLEOTIDE SEQUENCE [LARGE SCALE GENOMIC DNA]</scope>
</reference>
<dbReference type="GO" id="GO:0004869">
    <property type="term" value="F:cysteine-type endopeptidase inhibitor activity"/>
    <property type="evidence" value="ECO:0007669"/>
    <property type="project" value="InterPro"/>
</dbReference>
<keyword evidence="3" id="KW-0325">Glycoprotein</keyword>
<feature type="compositionally biased region" description="Basic and acidic residues" evidence="4">
    <location>
        <begin position="371"/>
        <end position="393"/>
    </location>
</feature>
<dbReference type="GeneTree" id="ENSGT00950000182930"/>
<dbReference type="InterPro" id="IPR050735">
    <property type="entry name" value="Kininogen_Fetuin_HRG"/>
</dbReference>
<gene>
    <name evidence="7" type="primary">LOC114646387</name>
</gene>
<dbReference type="PANTHER" id="PTHR13814:SF10">
    <property type="entry name" value="FETUIN-B"/>
    <property type="match status" value="1"/>
</dbReference>
<evidence type="ECO:0000313" key="7">
    <source>
        <dbReference type="Ensembl" id="ENSECRP00000011727.1"/>
    </source>
</evidence>
<sequence length="475" mass="52968">MKLLVLTVVGTLLGAAWSLPVVPDSAPLQAASCNDSQVTIAADLAVREINKRQDEGNVLVVYRINDAHIQNKGMGNTFYLDIYVVDTDCPVVSRKDGKQCKTKPIHETLYGDCHAVIHINRVSREILLYSYNCTLIPPSSKTVLSMCPDCPLRVSKGGDRVMGHAKQTLLKYNKESNHTKVFNVKEILGGSTQLLGSNFYVKYTVYETGCTKENLSEDFICKIENPVKRFGLCEGSEMIIAAGPTLSVDCEIYATEEMPNICHMHGHGHGSSHEHGHDHHHHGPGHDHHHHGPGHDQSPHGPREGKEREQQGGHGHDHQDKHNHGHSHESGHKDKNDHGHGHGHDKKDKHHKHDHQHGHDKHNHTHSHGSGKHESHEHSHEHGHHNHTDDHACRRPSIGSVLILPQTSDPIDLPEPIVNLPEFAKKADILPFPDQRTSSSLCPDCQKHEELGQRKYDIFNTTLNYNSLRTATAEV</sequence>
<keyword evidence="2" id="KW-1015">Disulfide bond</keyword>
<feature type="chain" id="PRO_5034289766" evidence="5">
    <location>
        <begin position="19"/>
        <end position="475"/>
    </location>
</feature>
<dbReference type="GO" id="GO:0005576">
    <property type="term" value="C:extracellular region"/>
    <property type="evidence" value="ECO:0007669"/>
    <property type="project" value="TreeGrafter"/>
</dbReference>
<dbReference type="SUPFAM" id="SSF54403">
    <property type="entry name" value="Cystatin/monellin"/>
    <property type="match status" value="2"/>
</dbReference>
<dbReference type="InterPro" id="IPR046350">
    <property type="entry name" value="Cystatin_sf"/>
</dbReference>
<evidence type="ECO:0000256" key="4">
    <source>
        <dbReference type="SAM" id="MobiDB-lite"/>
    </source>
</evidence>
<protein>
    <submittedName>
        <fullName evidence="7">Fetuin-B-like</fullName>
    </submittedName>
</protein>
<evidence type="ECO:0000256" key="3">
    <source>
        <dbReference type="ARBA" id="ARBA00023180"/>
    </source>
</evidence>
<keyword evidence="1 5" id="KW-0732">Signal</keyword>
<name>A0A8C4S3K5_ERPCA</name>
<keyword evidence="8" id="KW-1185">Reference proteome</keyword>
<feature type="compositionally biased region" description="Basic residues" evidence="4">
    <location>
        <begin position="278"/>
        <end position="292"/>
    </location>
</feature>
<evidence type="ECO:0000256" key="5">
    <source>
        <dbReference type="SAM" id="SignalP"/>
    </source>
</evidence>
<feature type="domain" description="Cystatin" evidence="6">
    <location>
        <begin position="30"/>
        <end position="119"/>
    </location>
</feature>
<feature type="domain" description="Cystatin" evidence="6">
    <location>
        <begin position="165"/>
        <end position="233"/>
    </location>
</feature>
<dbReference type="Proteomes" id="UP000694620">
    <property type="component" value="Chromosome 2"/>
</dbReference>
<feature type="compositionally biased region" description="Basic and acidic residues" evidence="4">
    <location>
        <begin position="293"/>
        <end position="346"/>
    </location>
</feature>
<dbReference type="Pfam" id="PF00031">
    <property type="entry name" value="Cystatin"/>
    <property type="match status" value="2"/>
</dbReference>
<feature type="signal peptide" evidence="5">
    <location>
        <begin position="1"/>
        <end position="18"/>
    </location>
</feature>
<evidence type="ECO:0000256" key="1">
    <source>
        <dbReference type="ARBA" id="ARBA00022729"/>
    </source>
</evidence>
<evidence type="ECO:0000313" key="8">
    <source>
        <dbReference type="Proteomes" id="UP000694620"/>
    </source>
</evidence>
<reference evidence="7" key="3">
    <citation type="submission" date="2025-09" db="UniProtKB">
        <authorList>
            <consortium name="Ensembl"/>
        </authorList>
    </citation>
    <scope>IDENTIFICATION</scope>
</reference>
<organism evidence="7 8">
    <name type="scientific">Erpetoichthys calabaricus</name>
    <name type="common">Rope fish</name>
    <name type="synonym">Calamoichthys calabaricus</name>
    <dbReference type="NCBI Taxonomy" id="27687"/>
    <lineage>
        <taxon>Eukaryota</taxon>
        <taxon>Metazoa</taxon>
        <taxon>Chordata</taxon>
        <taxon>Craniata</taxon>
        <taxon>Vertebrata</taxon>
        <taxon>Euteleostomi</taxon>
        <taxon>Actinopterygii</taxon>
        <taxon>Polypteriformes</taxon>
        <taxon>Polypteridae</taxon>
        <taxon>Erpetoichthys</taxon>
    </lineage>
</organism>
<dbReference type="PANTHER" id="PTHR13814">
    <property type="entry name" value="FETUIN"/>
    <property type="match status" value="1"/>
</dbReference>
<dbReference type="Ensembl" id="ENSECRT00000011918.1">
    <property type="protein sequence ID" value="ENSECRP00000011727.1"/>
    <property type="gene ID" value="ENSECRG00000007812.1"/>
</dbReference>
<evidence type="ECO:0000259" key="6">
    <source>
        <dbReference type="Pfam" id="PF00031"/>
    </source>
</evidence>
<evidence type="ECO:0000256" key="2">
    <source>
        <dbReference type="ARBA" id="ARBA00023157"/>
    </source>
</evidence>
<dbReference type="CDD" id="cd00042">
    <property type="entry name" value="CY"/>
    <property type="match status" value="1"/>
</dbReference>
<dbReference type="Gene3D" id="3.10.450.10">
    <property type="match status" value="2"/>
</dbReference>
<dbReference type="InterPro" id="IPR000010">
    <property type="entry name" value="Cystatin_dom"/>
</dbReference>